<dbReference type="GO" id="GO:0003676">
    <property type="term" value="F:nucleic acid binding"/>
    <property type="evidence" value="ECO:0007669"/>
    <property type="project" value="InterPro"/>
</dbReference>
<keyword evidence="2" id="KW-0378">Hydrolase</keyword>
<dbReference type="EC" id="3.1.13.-" evidence="2"/>
<dbReference type="OrthoDB" id="695883at2759"/>
<dbReference type="PANTHER" id="PTHR42648">
    <property type="entry name" value="TRANSPOSASE, PUTATIVE-RELATED"/>
    <property type="match status" value="1"/>
</dbReference>
<dbReference type="SUPFAM" id="SSF53098">
    <property type="entry name" value="Ribonuclease H-like"/>
    <property type="match status" value="1"/>
</dbReference>
<dbReference type="InterPro" id="IPR012337">
    <property type="entry name" value="RNaseH-like_sf"/>
</dbReference>
<protein>
    <submittedName>
        <fullName evidence="2">Retrovirus-related Pol polyprotein from transposon TNT 1-94</fullName>
        <ecNumber evidence="2">3.1.13.-</ecNumber>
    </submittedName>
</protein>
<accession>A0A2I0B6H1</accession>
<dbReference type="Pfam" id="PF00665">
    <property type="entry name" value="rve"/>
    <property type="match status" value="1"/>
</dbReference>
<dbReference type="EMBL" id="KZ451908">
    <property type="protein sequence ID" value="PKA63396.1"/>
    <property type="molecule type" value="Genomic_DNA"/>
</dbReference>
<keyword evidence="3" id="KW-1185">Reference proteome</keyword>
<dbReference type="InterPro" id="IPR001584">
    <property type="entry name" value="Integrase_cat-core"/>
</dbReference>
<dbReference type="AlphaFoldDB" id="A0A2I0B6H1"/>
<dbReference type="InterPro" id="IPR036397">
    <property type="entry name" value="RNaseH_sf"/>
</dbReference>
<feature type="domain" description="Integrase catalytic" evidence="1">
    <location>
        <begin position="52"/>
        <end position="218"/>
    </location>
</feature>
<evidence type="ECO:0000313" key="2">
    <source>
        <dbReference type="EMBL" id="PKA63396.1"/>
    </source>
</evidence>
<gene>
    <name evidence="2" type="ORF">AXF42_Ash005291</name>
</gene>
<organism evidence="2 3">
    <name type="scientific">Apostasia shenzhenica</name>
    <dbReference type="NCBI Taxonomy" id="1088818"/>
    <lineage>
        <taxon>Eukaryota</taxon>
        <taxon>Viridiplantae</taxon>
        <taxon>Streptophyta</taxon>
        <taxon>Embryophyta</taxon>
        <taxon>Tracheophyta</taxon>
        <taxon>Spermatophyta</taxon>
        <taxon>Magnoliopsida</taxon>
        <taxon>Liliopsida</taxon>
        <taxon>Asparagales</taxon>
        <taxon>Orchidaceae</taxon>
        <taxon>Apostasioideae</taxon>
        <taxon>Apostasia</taxon>
    </lineage>
</organism>
<name>A0A2I0B6H1_9ASPA</name>
<dbReference type="GO" id="GO:0016787">
    <property type="term" value="F:hydrolase activity"/>
    <property type="evidence" value="ECO:0007669"/>
    <property type="project" value="UniProtKB-KW"/>
</dbReference>
<dbReference type="Proteomes" id="UP000236161">
    <property type="component" value="Unassembled WGS sequence"/>
</dbReference>
<dbReference type="STRING" id="1088818.A0A2I0B6H1"/>
<proteinExistence type="predicted"/>
<dbReference type="PANTHER" id="PTHR42648:SF22">
    <property type="entry name" value="REVERSE TRANSCRIPTASE TY1_COPIA-TYPE DOMAIN-CONTAINING PROTEIN"/>
    <property type="match status" value="1"/>
</dbReference>
<dbReference type="PROSITE" id="PS50994">
    <property type="entry name" value="INTEGRASE"/>
    <property type="match status" value="1"/>
</dbReference>
<dbReference type="GO" id="GO:0015074">
    <property type="term" value="P:DNA integration"/>
    <property type="evidence" value="ECO:0007669"/>
    <property type="project" value="InterPro"/>
</dbReference>
<reference evidence="2 3" key="1">
    <citation type="journal article" date="2017" name="Nature">
        <title>The Apostasia genome and the evolution of orchids.</title>
        <authorList>
            <person name="Zhang G.Q."/>
            <person name="Liu K.W."/>
            <person name="Li Z."/>
            <person name="Lohaus R."/>
            <person name="Hsiao Y.Y."/>
            <person name="Niu S.C."/>
            <person name="Wang J.Y."/>
            <person name="Lin Y.C."/>
            <person name="Xu Q."/>
            <person name="Chen L.J."/>
            <person name="Yoshida K."/>
            <person name="Fujiwara S."/>
            <person name="Wang Z.W."/>
            <person name="Zhang Y.Q."/>
            <person name="Mitsuda N."/>
            <person name="Wang M."/>
            <person name="Liu G.H."/>
            <person name="Pecoraro L."/>
            <person name="Huang H.X."/>
            <person name="Xiao X.J."/>
            <person name="Lin M."/>
            <person name="Wu X.Y."/>
            <person name="Wu W.L."/>
            <person name="Chen Y.Y."/>
            <person name="Chang S.B."/>
            <person name="Sakamoto S."/>
            <person name="Ohme-Takagi M."/>
            <person name="Yagi M."/>
            <person name="Zeng S.J."/>
            <person name="Shen C.Y."/>
            <person name="Yeh C.M."/>
            <person name="Luo Y.B."/>
            <person name="Tsai W.C."/>
            <person name="Van de Peer Y."/>
            <person name="Liu Z.J."/>
        </authorList>
    </citation>
    <scope>NUCLEOTIDE SEQUENCE [LARGE SCALE GENOMIC DNA]</scope>
    <source>
        <strain evidence="3">cv. Shenzhen</strain>
        <tissue evidence="2">Stem</tissue>
    </source>
</reference>
<dbReference type="Gene3D" id="3.30.420.10">
    <property type="entry name" value="Ribonuclease H-like superfamily/Ribonuclease H"/>
    <property type="match status" value="1"/>
</dbReference>
<evidence type="ECO:0000259" key="1">
    <source>
        <dbReference type="PROSITE" id="PS50994"/>
    </source>
</evidence>
<sequence>MLWHIRLGHPSFLYMKRLYPSLFINQDANSFHCDICQLAKHTRSTYIPRPYTPSRPFHLVHSDIWGPTRIPNITGARWFLLFVDDHTRLSWTFLMKEKSETSYIFRMFYNMIKNQFNTSIQILKTDNARDFFNSNLSPYLQSLGVVHQSSCVDTPQQNGIAERKNRHILEVARSLLFQTNVPKQFWGEAVLTATYLINRMPSRVLTFESPIQYFQKHFPTSKLLTYVPPKIFGCTAFIHVYSQHRENLMLVL</sequence>
<dbReference type="Pfam" id="PF13976">
    <property type="entry name" value="gag_pre-integrs"/>
    <property type="match status" value="1"/>
</dbReference>
<evidence type="ECO:0000313" key="3">
    <source>
        <dbReference type="Proteomes" id="UP000236161"/>
    </source>
</evidence>
<dbReference type="InterPro" id="IPR025724">
    <property type="entry name" value="GAG-pre-integrase_dom"/>
</dbReference>
<dbReference type="InterPro" id="IPR039537">
    <property type="entry name" value="Retrotran_Ty1/copia-like"/>
</dbReference>